<reference evidence="1 2" key="1">
    <citation type="submission" date="2021-06" db="EMBL/GenBank/DDBJ databases">
        <title>Caerostris darwini draft genome.</title>
        <authorList>
            <person name="Kono N."/>
            <person name="Arakawa K."/>
        </authorList>
    </citation>
    <scope>NUCLEOTIDE SEQUENCE [LARGE SCALE GENOMIC DNA]</scope>
</reference>
<dbReference type="AlphaFoldDB" id="A0AAV4S4Z1"/>
<proteinExistence type="predicted"/>
<comment type="caution">
    <text evidence="1">The sequence shown here is derived from an EMBL/GenBank/DDBJ whole genome shotgun (WGS) entry which is preliminary data.</text>
</comment>
<sequence length="190" mass="21407">MKTKIGKQIFQEINKKPQEKRIILSGNMCPEDIINPVSCDCIKIKINIEIYSNKLERHQSFFRIKVARNELLIYNSAVQLVFLGKPSHLFEFCSKPAVLRTREGISHSDRSDIRRQMPSGDIPSVATTREAVERRLSEIVCGFILFPPISRTLPPLHFASVSRATKRFALSSACSICEGMEVSSDRPSGA</sequence>
<organism evidence="1 2">
    <name type="scientific">Caerostris darwini</name>
    <dbReference type="NCBI Taxonomy" id="1538125"/>
    <lineage>
        <taxon>Eukaryota</taxon>
        <taxon>Metazoa</taxon>
        <taxon>Ecdysozoa</taxon>
        <taxon>Arthropoda</taxon>
        <taxon>Chelicerata</taxon>
        <taxon>Arachnida</taxon>
        <taxon>Araneae</taxon>
        <taxon>Araneomorphae</taxon>
        <taxon>Entelegynae</taxon>
        <taxon>Araneoidea</taxon>
        <taxon>Araneidae</taxon>
        <taxon>Caerostris</taxon>
    </lineage>
</organism>
<dbReference type="Proteomes" id="UP001054837">
    <property type="component" value="Unassembled WGS sequence"/>
</dbReference>
<gene>
    <name evidence="1" type="ORF">CDAR_288711</name>
</gene>
<keyword evidence="2" id="KW-1185">Reference proteome</keyword>
<evidence type="ECO:0000313" key="1">
    <source>
        <dbReference type="EMBL" id="GIY28424.1"/>
    </source>
</evidence>
<dbReference type="EMBL" id="BPLQ01007172">
    <property type="protein sequence ID" value="GIY28424.1"/>
    <property type="molecule type" value="Genomic_DNA"/>
</dbReference>
<evidence type="ECO:0000313" key="2">
    <source>
        <dbReference type="Proteomes" id="UP001054837"/>
    </source>
</evidence>
<name>A0AAV4S4Z1_9ARAC</name>
<accession>A0AAV4S4Z1</accession>
<protein>
    <submittedName>
        <fullName evidence="1">Uncharacterized protein</fullName>
    </submittedName>
</protein>